<dbReference type="Proteomes" id="UP000001623">
    <property type="component" value="Chromosome"/>
</dbReference>
<accession>F7YAR6</accession>
<evidence type="ECO:0000313" key="2">
    <source>
        <dbReference type="Proteomes" id="UP000001623"/>
    </source>
</evidence>
<protein>
    <submittedName>
        <fullName evidence="1">Uncharacterized protein</fullName>
    </submittedName>
</protein>
<evidence type="ECO:0000313" key="1">
    <source>
        <dbReference type="EMBL" id="AEH88826.1"/>
    </source>
</evidence>
<gene>
    <name evidence="1" type="ordered locus">Mesop_4402</name>
</gene>
<name>F7YAR6_MESOW</name>
<dbReference type="EMBL" id="CP002279">
    <property type="protein sequence ID" value="AEH88826.1"/>
    <property type="molecule type" value="Genomic_DNA"/>
</dbReference>
<dbReference type="KEGG" id="mop:Mesop_4402"/>
<organism evidence="1 2">
    <name type="scientific">Mesorhizobium opportunistum (strain LMG 24607 / HAMBI 3007 / WSM2075)</name>
    <dbReference type="NCBI Taxonomy" id="536019"/>
    <lineage>
        <taxon>Bacteria</taxon>
        <taxon>Pseudomonadati</taxon>
        <taxon>Pseudomonadota</taxon>
        <taxon>Alphaproteobacteria</taxon>
        <taxon>Hyphomicrobiales</taxon>
        <taxon>Phyllobacteriaceae</taxon>
        <taxon>Mesorhizobium</taxon>
    </lineage>
</organism>
<dbReference type="STRING" id="536019.Mesop_4402"/>
<dbReference type="HOGENOM" id="CLU_2479743_0_0_5"/>
<proteinExistence type="predicted"/>
<dbReference type="AlphaFoldDB" id="F7YAR6"/>
<sequence length="87" mass="9627">MTKHANEVRKRLAHGLIIIDNSDNCAFHHHTLPIFSAKLGGMPLKLFDEILTLRERNASHKEEAECVKAKRPAAGTLMLTATAAPAW</sequence>
<dbReference type="RefSeq" id="WP_013895502.1">
    <property type="nucleotide sequence ID" value="NC_015675.1"/>
</dbReference>
<reference evidence="1 2" key="1">
    <citation type="submission" date="2010-10" db="EMBL/GenBank/DDBJ databases">
        <title>Complete sequence of Mesorhizobium opportunistum WSM2075.</title>
        <authorList>
            <consortium name="US DOE Joint Genome Institute"/>
            <person name="Lucas S."/>
            <person name="Copeland A."/>
            <person name="Lapidus A."/>
            <person name="Cheng J.-F."/>
            <person name="Bruce D."/>
            <person name="Goodwin L."/>
            <person name="Pitluck S."/>
            <person name="Chertkov O."/>
            <person name="Misra M."/>
            <person name="Detter J.C."/>
            <person name="Han C."/>
            <person name="Tapia R."/>
            <person name="Land M."/>
            <person name="Hauser L."/>
            <person name="Kyrpides N."/>
            <person name="Ovchinnikova G."/>
            <person name="Mavrommatis K.M."/>
            <person name="Tiwari R.P."/>
            <person name="Howieson J.G."/>
            <person name="O'Hara G.W."/>
            <person name="Nandasena K.G."/>
            <person name="Woyke T."/>
        </authorList>
    </citation>
    <scope>NUCLEOTIDE SEQUENCE [LARGE SCALE GENOMIC DNA]</scope>
    <source>
        <strain evidence="2">LMG 24607 / HAMBI 3007 / WSM2075</strain>
    </source>
</reference>